<accession>A0A4Z0C3L2</accession>
<reference evidence="1 2" key="1">
    <citation type="submission" date="2019-03" db="EMBL/GenBank/DDBJ databases">
        <title>Ramlibacter rhizophilus CCTCC AB2015357, whole genome shotgun sequence.</title>
        <authorList>
            <person name="Zhang X."/>
            <person name="Feng G."/>
            <person name="Zhu H."/>
        </authorList>
    </citation>
    <scope>NUCLEOTIDE SEQUENCE [LARGE SCALE GENOMIC DNA]</scope>
    <source>
        <strain evidence="1 2">CCTCC AB2015357</strain>
    </source>
</reference>
<dbReference type="AlphaFoldDB" id="A0A4Z0C3L2"/>
<keyword evidence="2" id="KW-1185">Reference proteome</keyword>
<gene>
    <name evidence="1" type="ORF">EZ242_03345</name>
</gene>
<dbReference type="Pfam" id="PF11445">
    <property type="entry name" value="DUF2894"/>
    <property type="match status" value="1"/>
</dbReference>
<evidence type="ECO:0000313" key="2">
    <source>
        <dbReference type="Proteomes" id="UP000297564"/>
    </source>
</evidence>
<sequence>MDAPEAQPLREALQRLQRGAAQRIDPLGLHALEALARRIPAQPAPVQQLLLQRVAAGIAALEKRTQAAAVPGKPQPAAGASAGLAALSALNARLRDVGSDEGSDSPSGAELAGLPEIRSARRFRHAWSRLAAQERIVEAARHAPEAAGPLNSHALVLRTLEWMQALSPDYLQHFLAHADTLLWLQDAAPPQAPGRPARRKRG</sequence>
<dbReference type="OrthoDB" id="6025757at2"/>
<dbReference type="EMBL" id="SMLL01000001">
    <property type="protein sequence ID" value="TFZ04799.1"/>
    <property type="molecule type" value="Genomic_DNA"/>
</dbReference>
<proteinExistence type="predicted"/>
<dbReference type="RefSeq" id="WP_135283681.1">
    <property type="nucleotide sequence ID" value="NZ_SMLL01000001.1"/>
</dbReference>
<dbReference type="Proteomes" id="UP000297564">
    <property type="component" value="Unassembled WGS sequence"/>
</dbReference>
<evidence type="ECO:0000313" key="1">
    <source>
        <dbReference type="EMBL" id="TFZ04799.1"/>
    </source>
</evidence>
<dbReference type="InterPro" id="IPR021549">
    <property type="entry name" value="DUF2894"/>
</dbReference>
<comment type="caution">
    <text evidence="1">The sequence shown here is derived from an EMBL/GenBank/DDBJ whole genome shotgun (WGS) entry which is preliminary data.</text>
</comment>
<name>A0A4Z0C3L2_9BURK</name>
<protein>
    <submittedName>
        <fullName evidence="1">DUF2894 domain-containing protein</fullName>
    </submittedName>
</protein>
<organism evidence="1 2">
    <name type="scientific">Ramlibacter rhizophilus</name>
    <dbReference type="NCBI Taxonomy" id="1781167"/>
    <lineage>
        <taxon>Bacteria</taxon>
        <taxon>Pseudomonadati</taxon>
        <taxon>Pseudomonadota</taxon>
        <taxon>Betaproteobacteria</taxon>
        <taxon>Burkholderiales</taxon>
        <taxon>Comamonadaceae</taxon>
        <taxon>Ramlibacter</taxon>
    </lineage>
</organism>